<dbReference type="Gene3D" id="3.20.20.450">
    <property type="entry name" value="EAL domain"/>
    <property type="match status" value="1"/>
</dbReference>
<feature type="modified residue" description="4-aspartylphosphate" evidence="1">
    <location>
        <position position="59"/>
    </location>
</feature>
<dbReference type="Proteomes" id="UP000196342">
    <property type="component" value="Unassembled WGS sequence"/>
</dbReference>
<dbReference type="PANTHER" id="PTHR33121">
    <property type="entry name" value="CYCLIC DI-GMP PHOSPHODIESTERASE PDEF"/>
    <property type="match status" value="1"/>
</dbReference>
<proteinExistence type="predicted"/>
<dbReference type="InterPro" id="IPR001633">
    <property type="entry name" value="EAL_dom"/>
</dbReference>
<gene>
    <name evidence="4" type="ORF">CBW21_14350</name>
</gene>
<keyword evidence="5" id="KW-1185">Reference proteome</keyword>
<sequence length="406" mass="45022">MGEAMHQILVVDDDAVSQQFLVMVLQRLGYANVVVASDGLDALIQLDAGDRRFDVIFCDLDMPRMDGIEFVRHLGERAFQGKLLISSGFDERVLESVAELARMYDLWLAGVLPKPINHQALQRLINQAPPASRHPTHAVVPPTEDELRAAIGKGEIRPFLQPQVLLADGRIRSAEVLARWQHPRLGLIGPQQFIQLAEHSSLITELTLQLLKQAAASMDRLPSETPMEMSLNLSVASLNEIALVSQFERILNDCGFPFSRLTVEVTETGLMANPTRALELLTRLRLKGARLAIDDFGTGFASMDRLSRIPFTELKIDKSFVIDAVRNPTNLSIVRASAELGRQLGLVVVAEGVATESEWRLCQQLDVEIVQGSFISPPVDAESFRRWLLKHRGVFLRAAPDLSDTG</sequence>
<dbReference type="GO" id="GO:0000160">
    <property type="term" value="P:phosphorelay signal transduction system"/>
    <property type="evidence" value="ECO:0007669"/>
    <property type="project" value="InterPro"/>
</dbReference>
<dbReference type="GO" id="GO:0071111">
    <property type="term" value="F:cyclic-guanylate-specific phosphodiesterase activity"/>
    <property type="evidence" value="ECO:0007669"/>
    <property type="project" value="InterPro"/>
</dbReference>
<dbReference type="EMBL" id="NHOO01000011">
    <property type="protein sequence ID" value="OVE47464.1"/>
    <property type="molecule type" value="Genomic_DNA"/>
</dbReference>
<evidence type="ECO:0000313" key="5">
    <source>
        <dbReference type="Proteomes" id="UP000196342"/>
    </source>
</evidence>
<dbReference type="Pfam" id="PF00072">
    <property type="entry name" value="Response_reg"/>
    <property type="match status" value="1"/>
</dbReference>
<comment type="caution">
    <text evidence="4">The sequence shown here is derived from an EMBL/GenBank/DDBJ whole genome shotgun (WGS) entry which is preliminary data.</text>
</comment>
<dbReference type="PROSITE" id="PS50110">
    <property type="entry name" value="RESPONSE_REGULATORY"/>
    <property type="match status" value="1"/>
</dbReference>
<feature type="domain" description="Response regulatory" evidence="2">
    <location>
        <begin position="7"/>
        <end position="129"/>
    </location>
</feature>
<dbReference type="PROSITE" id="PS50883">
    <property type="entry name" value="EAL"/>
    <property type="match status" value="1"/>
</dbReference>
<dbReference type="Pfam" id="PF00563">
    <property type="entry name" value="EAL"/>
    <property type="match status" value="1"/>
</dbReference>
<dbReference type="Gene3D" id="3.40.50.2300">
    <property type="match status" value="1"/>
</dbReference>
<dbReference type="SUPFAM" id="SSF52172">
    <property type="entry name" value="CheY-like"/>
    <property type="match status" value="1"/>
</dbReference>
<dbReference type="CDD" id="cd01948">
    <property type="entry name" value="EAL"/>
    <property type="match status" value="1"/>
</dbReference>
<protein>
    <submittedName>
        <fullName evidence="4">Uncharacterized protein</fullName>
    </submittedName>
</protein>
<dbReference type="InterPro" id="IPR001789">
    <property type="entry name" value="Sig_transdc_resp-reg_receiver"/>
</dbReference>
<name>A0A202B7G8_CHRVL</name>
<dbReference type="InterPro" id="IPR011006">
    <property type="entry name" value="CheY-like_superfamily"/>
</dbReference>
<evidence type="ECO:0000259" key="2">
    <source>
        <dbReference type="PROSITE" id="PS50110"/>
    </source>
</evidence>
<dbReference type="SUPFAM" id="SSF141868">
    <property type="entry name" value="EAL domain-like"/>
    <property type="match status" value="1"/>
</dbReference>
<dbReference type="PANTHER" id="PTHR33121:SF70">
    <property type="entry name" value="SIGNALING PROTEIN YKOW"/>
    <property type="match status" value="1"/>
</dbReference>
<accession>A0A202B7G8</accession>
<feature type="domain" description="EAL" evidence="3">
    <location>
        <begin position="140"/>
        <end position="392"/>
    </location>
</feature>
<reference evidence="4 5" key="1">
    <citation type="submission" date="2017-05" db="EMBL/GenBank/DDBJ databases">
        <title>Chromobacterium violaceum GHPS1 isolated from Hydrocarbon polluted soil in French Guiana display an awesome secondary metabolite arsenal and a battery of drug and heavy-metal-resistance and detoxification of xenobiotics proteins.</title>
        <authorList>
            <person name="Belbahri L."/>
        </authorList>
    </citation>
    <scope>NUCLEOTIDE SEQUENCE [LARGE SCALE GENOMIC DNA]</scope>
    <source>
        <strain evidence="4 5">GHPS1</strain>
    </source>
</reference>
<organism evidence="4 5">
    <name type="scientific">Chromobacterium violaceum</name>
    <dbReference type="NCBI Taxonomy" id="536"/>
    <lineage>
        <taxon>Bacteria</taxon>
        <taxon>Pseudomonadati</taxon>
        <taxon>Pseudomonadota</taxon>
        <taxon>Betaproteobacteria</taxon>
        <taxon>Neisseriales</taxon>
        <taxon>Chromobacteriaceae</taxon>
        <taxon>Chromobacterium</taxon>
    </lineage>
</organism>
<keyword evidence="1" id="KW-0597">Phosphoprotein</keyword>
<dbReference type="SMART" id="SM00448">
    <property type="entry name" value="REC"/>
    <property type="match status" value="1"/>
</dbReference>
<dbReference type="AlphaFoldDB" id="A0A202B7G8"/>
<evidence type="ECO:0000313" key="4">
    <source>
        <dbReference type="EMBL" id="OVE47464.1"/>
    </source>
</evidence>
<evidence type="ECO:0000259" key="3">
    <source>
        <dbReference type="PROSITE" id="PS50883"/>
    </source>
</evidence>
<evidence type="ECO:0000256" key="1">
    <source>
        <dbReference type="PROSITE-ProRule" id="PRU00169"/>
    </source>
</evidence>
<dbReference type="SMART" id="SM00052">
    <property type="entry name" value="EAL"/>
    <property type="match status" value="1"/>
</dbReference>
<dbReference type="InterPro" id="IPR035919">
    <property type="entry name" value="EAL_sf"/>
</dbReference>
<dbReference type="InterPro" id="IPR050706">
    <property type="entry name" value="Cyclic-di-GMP_PDE-like"/>
</dbReference>